<dbReference type="PANTHER" id="PTHR34502">
    <property type="entry name" value="DUF6594 DOMAIN-CONTAINING PROTEIN-RELATED"/>
    <property type="match status" value="1"/>
</dbReference>
<dbReference type="Pfam" id="PF20237">
    <property type="entry name" value="DUF6594"/>
    <property type="match status" value="1"/>
</dbReference>
<evidence type="ECO:0000259" key="2">
    <source>
        <dbReference type="Pfam" id="PF20237"/>
    </source>
</evidence>
<feature type="domain" description="DUF6594" evidence="2">
    <location>
        <begin position="40"/>
        <end position="318"/>
    </location>
</feature>
<dbReference type="PANTHER" id="PTHR34502:SF3">
    <property type="entry name" value="DUF6594 DOMAIN-CONTAINING PROTEIN"/>
    <property type="match status" value="1"/>
</dbReference>
<proteinExistence type="predicted"/>
<sequence>MCAYDQFRTRADLQFFNQAVTKASRTSTTEAYGKYNDTKAFGTVFAHLLLNKQDEIAGLEKLLLSMDRTDFSEGNGRYLRSRTKDMNRGSLPGAFQERSRGSVMQELEIKLLGYSEYAQSKMKPPAAHPTPQPPRFSFVILTEIILGEPMLKAKELKALDCPSSKDYHSVLHFMENDGGQLGGNESAFVYKKADLVTLRPGRDHAWLDDVLERMLKAFRCRLTVFLFCSKDTRAKTSATEIHYYSRERIALCGTMIITTAILALLIVPVWLLYRLSVTGMIFTSSVPVWVILAFTFVFSAMLSVVTKAKRHELVAAAAG</sequence>
<dbReference type="AlphaFoldDB" id="A0AA43TTW5"/>
<comment type="caution">
    <text evidence="3">The sequence shown here is derived from an EMBL/GenBank/DDBJ whole genome shotgun (WGS) entry which is preliminary data.</text>
</comment>
<organism evidence="3 4">
    <name type="scientific">Ramalina farinacea</name>
    <dbReference type="NCBI Taxonomy" id="258253"/>
    <lineage>
        <taxon>Eukaryota</taxon>
        <taxon>Fungi</taxon>
        <taxon>Dikarya</taxon>
        <taxon>Ascomycota</taxon>
        <taxon>Pezizomycotina</taxon>
        <taxon>Lecanoromycetes</taxon>
        <taxon>OSLEUM clade</taxon>
        <taxon>Lecanoromycetidae</taxon>
        <taxon>Lecanorales</taxon>
        <taxon>Lecanorineae</taxon>
        <taxon>Ramalinaceae</taxon>
        <taxon>Ramalina</taxon>
    </lineage>
</organism>
<dbReference type="Proteomes" id="UP001161017">
    <property type="component" value="Unassembled WGS sequence"/>
</dbReference>
<keyword evidence="4" id="KW-1185">Reference proteome</keyword>
<gene>
    <name evidence="3" type="ORF">OHK93_006859</name>
</gene>
<keyword evidence="1" id="KW-1133">Transmembrane helix</keyword>
<evidence type="ECO:0000313" key="4">
    <source>
        <dbReference type="Proteomes" id="UP001161017"/>
    </source>
</evidence>
<evidence type="ECO:0000256" key="1">
    <source>
        <dbReference type="SAM" id="Phobius"/>
    </source>
</evidence>
<keyword evidence="1" id="KW-0472">Membrane</keyword>
<dbReference type="InterPro" id="IPR046529">
    <property type="entry name" value="DUF6594"/>
</dbReference>
<feature type="transmembrane region" description="Helical" evidence="1">
    <location>
        <begin position="249"/>
        <end position="273"/>
    </location>
</feature>
<reference evidence="3" key="1">
    <citation type="journal article" date="2023" name="Genome Biol. Evol.">
        <title>First Whole Genome Sequence and Flow Cytometry Genome Size Data for the Lichen-Forming Fungus Ramalina farinacea (Ascomycota).</title>
        <authorList>
            <person name="Llewellyn T."/>
            <person name="Mian S."/>
            <person name="Hill R."/>
            <person name="Leitch I.J."/>
            <person name="Gaya E."/>
        </authorList>
    </citation>
    <scope>NUCLEOTIDE SEQUENCE</scope>
    <source>
        <strain evidence="3">LIQ254RAFAR</strain>
    </source>
</reference>
<name>A0AA43TTW5_9LECA</name>
<feature type="transmembrane region" description="Helical" evidence="1">
    <location>
        <begin position="279"/>
        <end position="302"/>
    </location>
</feature>
<dbReference type="EMBL" id="JAPUFD010000005">
    <property type="protein sequence ID" value="MDI1487589.1"/>
    <property type="molecule type" value="Genomic_DNA"/>
</dbReference>
<accession>A0AA43TTW5</accession>
<evidence type="ECO:0000313" key="3">
    <source>
        <dbReference type="EMBL" id="MDI1487589.1"/>
    </source>
</evidence>
<protein>
    <recommendedName>
        <fullName evidence="2">DUF6594 domain-containing protein</fullName>
    </recommendedName>
</protein>
<keyword evidence="1" id="KW-0812">Transmembrane</keyword>